<proteinExistence type="predicted"/>
<keyword evidence="2" id="KW-1185">Reference proteome</keyword>
<dbReference type="SUPFAM" id="SSF52047">
    <property type="entry name" value="RNI-like"/>
    <property type="match status" value="1"/>
</dbReference>
<name>A0A067TB56_GALM3</name>
<dbReference type="AlphaFoldDB" id="A0A067TB56"/>
<evidence type="ECO:0008006" key="3">
    <source>
        <dbReference type="Google" id="ProtNLM"/>
    </source>
</evidence>
<organism evidence="1 2">
    <name type="scientific">Galerina marginata (strain CBS 339.88)</name>
    <dbReference type="NCBI Taxonomy" id="685588"/>
    <lineage>
        <taxon>Eukaryota</taxon>
        <taxon>Fungi</taxon>
        <taxon>Dikarya</taxon>
        <taxon>Basidiomycota</taxon>
        <taxon>Agaricomycotina</taxon>
        <taxon>Agaricomycetes</taxon>
        <taxon>Agaricomycetidae</taxon>
        <taxon>Agaricales</taxon>
        <taxon>Agaricineae</taxon>
        <taxon>Strophariaceae</taxon>
        <taxon>Galerina</taxon>
    </lineage>
</organism>
<protein>
    <recommendedName>
        <fullName evidence="3">F-box domain-containing protein</fullName>
    </recommendedName>
</protein>
<dbReference type="InterPro" id="IPR032675">
    <property type="entry name" value="LRR_dom_sf"/>
</dbReference>
<evidence type="ECO:0000313" key="2">
    <source>
        <dbReference type="Proteomes" id="UP000027222"/>
    </source>
</evidence>
<sequence length="561" mass="64279">MAQECPVMTSPLSLYLANNHSPSDEEAIKAKELKQIPSAKLAKVEDLILQTQHKLDALYEERNALKSSIARCNTILSPIRRVPQDVWREIFFHCLATHRNPIMSYTEAPLLLTHICNLWRSIALSTPQIWSRIYIPIFHTIRDPIFDLPPTHVDHPEVFAVTDKIQQRCDLVPDWLGRAGVIPLSIALSNQSGAAPPTDLHHQLLDNIFLCSSRLQKLDLMTITMGEVHNRAFNLSVDQVPNLEDLRIFSIRNDRRHWYEHGIFKAPKLRKLSIGFLPGSGRPTTMFPIPSNWSKLTHLYIGSLIHANWASQLLLHCPLLMHCNIKVKHAIPNSATDETHNLREINLPNLTHFGITEDRNDGASIYSVMYAPVLRNLEWFQIRLRHAVLDPFSIFQLLPRLESLNKFTFDPDVLTLDDALDCFRLVPSISHLRVGRKVDNLPFRTFSPKKNVIELLLPIPQEYPDQSLFLLPKLEKLEIYGVSISDKDLLDFIVTRLEHQQPGVSRLRYLRGRFTRVKQMDISRQVEYHAKNVGVEFQLDLSWPVQDLEAGLSPSMGNSLS</sequence>
<accession>A0A067TB56</accession>
<dbReference type="Proteomes" id="UP000027222">
    <property type="component" value="Unassembled WGS sequence"/>
</dbReference>
<dbReference type="Gene3D" id="3.80.10.10">
    <property type="entry name" value="Ribonuclease Inhibitor"/>
    <property type="match status" value="1"/>
</dbReference>
<gene>
    <name evidence="1" type="ORF">GALMADRAFT_246324</name>
</gene>
<dbReference type="OrthoDB" id="3063971at2759"/>
<dbReference type="EMBL" id="KL142377">
    <property type="protein sequence ID" value="KDR77124.1"/>
    <property type="molecule type" value="Genomic_DNA"/>
</dbReference>
<evidence type="ECO:0000313" key="1">
    <source>
        <dbReference type="EMBL" id="KDR77124.1"/>
    </source>
</evidence>
<reference evidence="2" key="1">
    <citation type="journal article" date="2014" name="Proc. Natl. Acad. Sci. U.S.A.">
        <title>Extensive sampling of basidiomycete genomes demonstrates inadequacy of the white-rot/brown-rot paradigm for wood decay fungi.</title>
        <authorList>
            <person name="Riley R."/>
            <person name="Salamov A.A."/>
            <person name="Brown D.W."/>
            <person name="Nagy L.G."/>
            <person name="Floudas D."/>
            <person name="Held B.W."/>
            <person name="Levasseur A."/>
            <person name="Lombard V."/>
            <person name="Morin E."/>
            <person name="Otillar R."/>
            <person name="Lindquist E.A."/>
            <person name="Sun H."/>
            <person name="LaButti K.M."/>
            <person name="Schmutz J."/>
            <person name="Jabbour D."/>
            <person name="Luo H."/>
            <person name="Baker S.E."/>
            <person name="Pisabarro A.G."/>
            <person name="Walton J.D."/>
            <person name="Blanchette R.A."/>
            <person name="Henrissat B."/>
            <person name="Martin F."/>
            <person name="Cullen D."/>
            <person name="Hibbett D.S."/>
            <person name="Grigoriev I.V."/>
        </authorList>
    </citation>
    <scope>NUCLEOTIDE SEQUENCE [LARGE SCALE GENOMIC DNA]</scope>
    <source>
        <strain evidence="2">CBS 339.88</strain>
    </source>
</reference>
<dbReference type="HOGENOM" id="CLU_018544_12_0_1"/>